<comment type="similarity">
    <text evidence="2">Belongs to the peptidase M13 family.</text>
</comment>
<dbReference type="GO" id="GO:0016485">
    <property type="term" value="P:protein processing"/>
    <property type="evidence" value="ECO:0007669"/>
    <property type="project" value="TreeGrafter"/>
</dbReference>
<evidence type="ECO:0000259" key="10">
    <source>
        <dbReference type="Pfam" id="PF05649"/>
    </source>
</evidence>
<dbReference type="GO" id="GO:0005886">
    <property type="term" value="C:plasma membrane"/>
    <property type="evidence" value="ECO:0007669"/>
    <property type="project" value="TreeGrafter"/>
</dbReference>
<keyword evidence="6" id="KW-0862">Zinc</keyword>
<keyword evidence="4" id="KW-0479">Metal-binding</keyword>
<dbReference type="PANTHER" id="PTHR11733:SF167">
    <property type="entry name" value="FI17812P1-RELATED"/>
    <property type="match status" value="1"/>
</dbReference>
<evidence type="ECO:0000256" key="3">
    <source>
        <dbReference type="ARBA" id="ARBA00022670"/>
    </source>
</evidence>
<evidence type="ECO:0000256" key="6">
    <source>
        <dbReference type="ARBA" id="ARBA00022833"/>
    </source>
</evidence>
<evidence type="ECO:0000256" key="1">
    <source>
        <dbReference type="ARBA" id="ARBA00001947"/>
    </source>
</evidence>
<dbReference type="InterPro" id="IPR008753">
    <property type="entry name" value="Peptidase_M13_N"/>
</dbReference>
<evidence type="ECO:0000313" key="12">
    <source>
        <dbReference type="Proteomes" id="UP000075635"/>
    </source>
</evidence>
<dbReference type="Pfam" id="PF01431">
    <property type="entry name" value="Peptidase_M13"/>
    <property type="match status" value="1"/>
</dbReference>
<dbReference type="Proteomes" id="UP000075635">
    <property type="component" value="Unassembled WGS sequence"/>
</dbReference>
<evidence type="ECO:0000259" key="9">
    <source>
        <dbReference type="Pfam" id="PF01431"/>
    </source>
</evidence>
<evidence type="ECO:0000256" key="7">
    <source>
        <dbReference type="ARBA" id="ARBA00023049"/>
    </source>
</evidence>
<dbReference type="GO" id="GO:0004222">
    <property type="term" value="F:metalloendopeptidase activity"/>
    <property type="evidence" value="ECO:0007669"/>
    <property type="project" value="InterPro"/>
</dbReference>
<accession>A0A150S7Q5</accession>
<dbReference type="InterPro" id="IPR018497">
    <property type="entry name" value="Peptidase_M13_C"/>
</dbReference>
<reference evidence="11 12" key="1">
    <citation type="submission" date="2014-02" db="EMBL/GenBank/DDBJ databases">
        <title>The small core and large imbalanced accessory genome model reveals a collaborative survival strategy of Sorangium cellulosum strains in nature.</title>
        <authorList>
            <person name="Han K."/>
            <person name="Peng R."/>
            <person name="Blom J."/>
            <person name="Li Y.-Z."/>
        </authorList>
    </citation>
    <scope>NUCLEOTIDE SEQUENCE [LARGE SCALE GENOMIC DNA]</scope>
    <source>
        <strain evidence="11 12">So0011-07</strain>
    </source>
</reference>
<name>A0A150S7Q5_SORCE</name>
<dbReference type="GO" id="GO:0046872">
    <property type="term" value="F:metal ion binding"/>
    <property type="evidence" value="ECO:0007669"/>
    <property type="project" value="UniProtKB-KW"/>
</dbReference>
<dbReference type="CDD" id="cd08662">
    <property type="entry name" value="M13"/>
    <property type="match status" value="1"/>
</dbReference>
<comment type="cofactor">
    <cofactor evidence="1">
        <name>Zn(2+)</name>
        <dbReference type="ChEBI" id="CHEBI:29105"/>
    </cofactor>
</comment>
<dbReference type="InterPro" id="IPR000718">
    <property type="entry name" value="Peptidase_M13"/>
</dbReference>
<dbReference type="SUPFAM" id="SSF55486">
    <property type="entry name" value="Metalloproteases ('zincins'), catalytic domain"/>
    <property type="match status" value="1"/>
</dbReference>
<feature type="domain" description="Peptidase M13 N-terminal" evidence="10">
    <location>
        <begin position="43"/>
        <end position="421"/>
    </location>
</feature>
<dbReference type="Gene3D" id="1.10.1380.10">
    <property type="entry name" value="Neutral endopeptidase , domain2"/>
    <property type="match status" value="1"/>
</dbReference>
<dbReference type="PANTHER" id="PTHR11733">
    <property type="entry name" value="ZINC METALLOPROTEASE FAMILY M13 NEPRILYSIN-RELATED"/>
    <property type="match status" value="1"/>
</dbReference>
<proteinExistence type="inferred from homology"/>
<dbReference type="Pfam" id="PF05649">
    <property type="entry name" value="Peptidase_M13_N"/>
    <property type="match status" value="1"/>
</dbReference>
<evidence type="ECO:0000256" key="4">
    <source>
        <dbReference type="ARBA" id="ARBA00022723"/>
    </source>
</evidence>
<dbReference type="Gene3D" id="3.40.390.10">
    <property type="entry name" value="Collagenase (Catalytic Domain)"/>
    <property type="match status" value="1"/>
</dbReference>
<keyword evidence="5" id="KW-0378">Hydrolase</keyword>
<keyword evidence="7" id="KW-0482">Metalloprotease</keyword>
<evidence type="ECO:0000256" key="2">
    <source>
        <dbReference type="ARBA" id="ARBA00007357"/>
    </source>
</evidence>
<evidence type="ECO:0000256" key="5">
    <source>
        <dbReference type="ARBA" id="ARBA00022801"/>
    </source>
</evidence>
<dbReference type="InterPro" id="IPR042089">
    <property type="entry name" value="Peptidase_M13_dom_2"/>
</dbReference>
<comment type="caution">
    <text evidence="11">The sequence shown here is derived from an EMBL/GenBank/DDBJ whole genome shotgun (WGS) entry which is preliminary data.</text>
</comment>
<dbReference type="PROSITE" id="PS51257">
    <property type="entry name" value="PROKAR_LIPOPROTEIN"/>
    <property type="match status" value="1"/>
</dbReference>
<keyword evidence="3" id="KW-0645">Protease</keyword>
<evidence type="ECO:0000256" key="8">
    <source>
        <dbReference type="SAM" id="SignalP"/>
    </source>
</evidence>
<dbReference type="PROSITE" id="PS51885">
    <property type="entry name" value="NEPRILYSIN"/>
    <property type="match status" value="1"/>
</dbReference>
<feature type="signal peptide" evidence="8">
    <location>
        <begin position="1"/>
        <end position="22"/>
    </location>
</feature>
<keyword evidence="8" id="KW-0732">Signal</keyword>
<dbReference type="PRINTS" id="PR00786">
    <property type="entry name" value="NEPRILYSIN"/>
</dbReference>
<feature type="domain" description="Peptidase M13 C-terminal" evidence="9">
    <location>
        <begin position="473"/>
        <end position="674"/>
    </location>
</feature>
<sequence>MKKLIAGAVCVLALVGCDSTQAEPPEPLVSGIIKENFDPAVRPQDDLFRHVNGSWLARTEIPADESSYGAFTKLDDDAEAELKAIIEESAAKKNKADGSDEQKIGDFYTAFMDEAKAEELGLKPLEAELARIDAVKDTAELPALLAHLGKIGARHPFSGYIAQDAKDSTQYTVYFFQSAQIGLPDRDYYLSQDESFSKLRAAYRAYVEKMLGMIGDERAAANAEAILAMETQLAQKHWTRVESRDDDKTYNKYEVATLNELTPGFDFAAFAREAGVTTRAVIVMQPSAFTAMAEQLKGQSLDTIKAYLKFGLVSSFAPYLSKAYVNENFAFYSKTLRGIPEDRPRWKRAVESTEGALGEVVGKIYVAKHFPPEAKARMEVLVKNLLKAYEASIKSLDWMSEDTKAKALEKLSKFTAKIGYPRKWKDYSKLTVKGDDLVGNVMRSNEVEYKRQAEKLGKPVDREEWMMTPQTVNAYYNASLNEIVFPAAILRPPFFNMAADDAVNYGGIGGVIGHEIGHGFDDQGSKYNGDGNLLSWWTDADRKAFEDRTQALIAQYDKFCPLPNQCVQGALTIGENIGDLGGLSIAYKAWQLAQGGEPAVEVDGLTGDQRFFMGWAQVWARKYRDEELLNRLKTDPHSPSEYRCNGIVSNVPEFYTAFGVKEGDKLYLAPESRVKIW</sequence>
<dbReference type="InterPro" id="IPR024079">
    <property type="entry name" value="MetalloPept_cat_dom_sf"/>
</dbReference>
<evidence type="ECO:0000313" key="11">
    <source>
        <dbReference type="EMBL" id="KYF88432.1"/>
    </source>
</evidence>
<feature type="chain" id="PRO_5007568717" evidence="8">
    <location>
        <begin position="23"/>
        <end position="677"/>
    </location>
</feature>
<protein>
    <submittedName>
        <fullName evidence="11">Peptidase M13</fullName>
    </submittedName>
</protein>
<dbReference type="AlphaFoldDB" id="A0A150S7Q5"/>
<gene>
    <name evidence="11" type="ORF">BE17_35595</name>
</gene>
<organism evidence="11 12">
    <name type="scientific">Sorangium cellulosum</name>
    <name type="common">Polyangium cellulosum</name>
    <dbReference type="NCBI Taxonomy" id="56"/>
    <lineage>
        <taxon>Bacteria</taxon>
        <taxon>Pseudomonadati</taxon>
        <taxon>Myxococcota</taxon>
        <taxon>Polyangia</taxon>
        <taxon>Polyangiales</taxon>
        <taxon>Polyangiaceae</taxon>
        <taxon>Sorangium</taxon>
    </lineage>
</organism>
<dbReference type="EMBL" id="JEMB01001343">
    <property type="protein sequence ID" value="KYF88432.1"/>
    <property type="molecule type" value="Genomic_DNA"/>
</dbReference>